<dbReference type="EC" id="3.4.11.1" evidence="8"/>
<protein>
    <recommendedName>
        <fullName evidence="8">Probable cytosol aminopeptidase</fullName>
        <ecNumber evidence="8">3.4.11.1</ecNumber>
    </recommendedName>
    <alternativeName>
        <fullName evidence="8">Leucine aminopeptidase</fullName>
        <shortName evidence="8">LAP</shortName>
        <ecNumber evidence="8">3.4.11.10</ecNumber>
    </alternativeName>
    <alternativeName>
        <fullName evidence="8">Leucyl aminopeptidase</fullName>
    </alternativeName>
</protein>
<evidence type="ECO:0000256" key="3">
    <source>
        <dbReference type="ARBA" id="ARBA00009528"/>
    </source>
</evidence>
<comment type="subcellular location">
    <subcellularLocation>
        <location evidence="8">Cytoplasm</location>
    </subcellularLocation>
</comment>
<keyword evidence="11" id="KW-1185">Reference proteome</keyword>
<feature type="binding site" evidence="8">
    <location>
        <position position="352"/>
    </location>
    <ligand>
        <name>Mn(2+)</name>
        <dbReference type="ChEBI" id="CHEBI:29035"/>
        <label>1</label>
    </ligand>
</feature>
<feature type="binding site" evidence="8">
    <location>
        <position position="354"/>
    </location>
    <ligand>
        <name>Mn(2+)</name>
        <dbReference type="ChEBI" id="CHEBI:29035"/>
        <label>1</label>
    </ligand>
</feature>
<keyword evidence="5 8" id="KW-0645">Protease</keyword>
<gene>
    <name evidence="8" type="primary">pepA</name>
    <name evidence="10" type="ORF">ACFFFR_00455</name>
</gene>
<dbReference type="PANTHER" id="PTHR11963:SF23">
    <property type="entry name" value="CYTOSOL AMINOPEPTIDASE"/>
    <property type="match status" value="1"/>
</dbReference>
<comment type="similarity">
    <text evidence="3 8">Belongs to the peptidase M17 family.</text>
</comment>
<dbReference type="Pfam" id="PF02789">
    <property type="entry name" value="Peptidase_M17_N"/>
    <property type="match status" value="1"/>
</dbReference>
<evidence type="ECO:0000259" key="9">
    <source>
        <dbReference type="PROSITE" id="PS00631"/>
    </source>
</evidence>
<dbReference type="PROSITE" id="PS00631">
    <property type="entry name" value="CYTOSOL_AP"/>
    <property type="match status" value="1"/>
</dbReference>
<keyword evidence="4 8" id="KW-0031">Aminopeptidase</keyword>
<evidence type="ECO:0000256" key="8">
    <source>
        <dbReference type="HAMAP-Rule" id="MF_00181"/>
    </source>
</evidence>
<keyword evidence="6 8" id="KW-0378">Hydrolase</keyword>
<dbReference type="SUPFAM" id="SSF52949">
    <property type="entry name" value="Macro domain-like"/>
    <property type="match status" value="1"/>
</dbReference>
<dbReference type="SUPFAM" id="SSF53187">
    <property type="entry name" value="Zn-dependent exopeptidases"/>
    <property type="match status" value="1"/>
</dbReference>
<evidence type="ECO:0000256" key="5">
    <source>
        <dbReference type="ARBA" id="ARBA00022670"/>
    </source>
</evidence>
<dbReference type="HAMAP" id="MF_00181">
    <property type="entry name" value="Cytosol_peptidase_M17"/>
    <property type="match status" value="1"/>
</dbReference>
<evidence type="ECO:0000256" key="1">
    <source>
        <dbReference type="ARBA" id="ARBA00000135"/>
    </source>
</evidence>
<dbReference type="PANTHER" id="PTHR11963">
    <property type="entry name" value="LEUCINE AMINOPEPTIDASE-RELATED"/>
    <property type="match status" value="1"/>
</dbReference>
<dbReference type="InterPro" id="IPR011356">
    <property type="entry name" value="Leucine_aapep/pepB"/>
</dbReference>
<dbReference type="PRINTS" id="PR00481">
    <property type="entry name" value="LAMNOPPTDASE"/>
</dbReference>
<dbReference type="RefSeq" id="WP_377457236.1">
    <property type="nucleotide sequence ID" value="NZ_JBHLUB010000001.1"/>
</dbReference>
<evidence type="ECO:0000313" key="10">
    <source>
        <dbReference type="EMBL" id="MFC0580862.1"/>
    </source>
</evidence>
<dbReference type="Gene3D" id="3.40.220.10">
    <property type="entry name" value="Leucine Aminopeptidase, subunit E, domain 1"/>
    <property type="match status" value="1"/>
</dbReference>
<feature type="binding site" evidence="8">
    <location>
        <position position="275"/>
    </location>
    <ligand>
        <name>Mn(2+)</name>
        <dbReference type="ChEBI" id="CHEBI:29035"/>
        <label>1</label>
    </ligand>
</feature>
<comment type="catalytic activity">
    <reaction evidence="2 8">
        <text>Release of an N-terminal amino acid, preferentially leucine, but not glutamic or aspartic acids.</text>
        <dbReference type="EC" id="3.4.11.10"/>
    </reaction>
</comment>
<feature type="active site" evidence="8">
    <location>
        <position position="282"/>
    </location>
</feature>
<dbReference type="EMBL" id="JBHLUB010000001">
    <property type="protein sequence ID" value="MFC0580862.1"/>
    <property type="molecule type" value="Genomic_DNA"/>
</dbReference>
<organism evidence="10 11">
    <name type="scientific">Micrococcoides hystricis</name>
    <dbReference type="NCBI Taxonomy" id="1572761"/>
    <lineage>
        <taxon>Bacteria</taxon>
        <taxon>Bacillati</taxon>
        <taxon>Actinomycetota</taxon>
        <taxon>Actinomycetes</taxon>
        <taxon>Micrococcales</taxon>
        <taxon>Micrococcaceae</taxon>
        <taxon>Micrococcoides</taxon>
    </lineage>
</organism>
<proteinExistence type="inferred from homology"/>
<evidence type="ECO:0000256" key="7">
    <source>
        <dbReference type="ARBA" id="ARBA00049972"/>
    </source>
</evidence>
<dbReference type="InterPro" id="IPR008283">
    <property type="entry name" value="Peptidase_M17_N"/>
</dbReference>
<sequence>MKKIDISLPTVKATPASLSKAKSEGLVVAVAQGENGPQIIGDALDKKDLAALENSLASLGVTGATDQVVQLPGMDTKKFPVLILTGVGKAVEEGYTPETLRRAAGAVTRTTKGISSLTFALPAAEPEQFQAVAEGALLGTYRFTAYKSENGRNNDAEPKLETIEVATELSSKISDGLVTAATTGAEAVALAKNLINTPPSHLFPETFAATASEVAKNQKLKIKVWDEKDLHKDGFGGHIGVGKGSVNGPRLVKIEYRPARATGHVALVGKGITFDTGGISLKPAASMMTMKSDMSGAAAVLAAISGIAARGAKVNVTAWLAMAENMPSATAIKPSDVITMYGGKTVEVMNTDAEGRLVLADAIVAAGEDQPDAIIDIATLTGAQMVALGTRTCGVMGDEAVRQRVVDAAESTGELVWPMPIPEELKPSLKSQVADLSNIGERFGGMMTAAAFLREFVGTDKAGATIPWAHIDIAGPSFNEGSPYGYTGKDATGVMVRTLMSVAESYAN</sequence>
<evidence type="ECO:0000313" key="11">
    <source>
        <dbReference type="Proteomes" id="UP001589862"/>
    </source>
</evidence>
<feature type="binding site" evidence="8">
    <location>
        <position position="354"/>
    </location>
    <ligand>
        <name>Mn(2+)</name>
        <dbReference type="ChEBI" id="CHEBI:29035"/>
        <label>2</label>
    </ligand>
</feature>
<dbReference type="Gene3D" id="3.40.630.10">
    <property type="entry name" value="Zn peptidases"/>
    <property type="match status" value="1"/>
</dbReference>
<evidence type="ECO:0000256" key="4">
    <source>
        <dbReference type="ARBA" id="ARBA00022438"/>
    </source>
</evidence>
<evidence type="ECO:0000256" key="2">
    <source>
        <dbReference type="ARBA" id="ARBA00000967"/>
    </source>
</evidence>
<keyword evidence="8" id="KW-0963">Cytoplasm</keyword>
<feature type="active site" evidence="8">
    <location>
        <position position="356"/>
    </location>
</feature>
<feature type="binding site" evidence="8">
    <location>
        <position position="275"/>
    </location>
    <ligand>
        <name>Mn(2+)</name>
        <dbReference type="ChEBI" id="CHEBI:29035"/>
        <label>2</label>
    </ligand>
</feature>
<keyword evidence="8" id="KW-0479">Metal-binding</keyword>
<dbReference type="NCBIfam" id="NF002073">
    <property type="entry name" value="PRK00913.1-2"/>
    <property type="match status" value="1"/>
</dbReference>
<comment type="caution">
    <text evidence="10">The sequence shown here is derived from an EMBL/GenBank/DDBJ whole genome shotgun (WGS) entry which is preliminary data.</text>
</comment>
<comment type="function">
    <text evidence="7 8">Presumably involved in the processing and regular turnover of intracellular proteins. Catalyzes the removal of unsubstituted N-terminal amino acids from various peptides.</text>
</comment>
<feature type="binding site" evidence="8">
    <location>
        <position position="293"/>
    </location>
    <ligand>
        <name>Mn(2+)</name>
        <dbReference type="ChEBI" id="CHEBI:29035"/>
        <label>2</label>
    </ligand>
</feature>
<dbReference type="InterPro" id="IPR000819">
    <property type="entry name" value="Peptidase_M17_C"/>
</dbReference>
<dbReference type="EC" id="3.4.11.10" evidence="8"/>
<evidence type="ECO:0000256" key="6">
    <source>
        <dbReference type="ARBA" id="ARBA00022801"/>
    </source>
</evidence>
<feature type="domain" description="Cytosol aminopeptidase" evidence="9">
    <location>
        <begin position="350"/>
        <end position="357"/>
    </location>
</feature>
<keyword evidence="8" id="KW-0464">Manganese</keyword>
<name>A0ABV6P8Z6_9MICC</name>
<dbReference type="GO" id="GO:0004177">
    <property type="term" value="F:aminopeptidase activity"/>
    <property type="evidence" value="ECO:0007669"/>
    <property type="project" value="UniProtKB-KW"/>
</dbReference>
<reference evidence="10 11" key="1">
    <citation type="submission" date="2024-09" db="EMBL/GenBank/DDBJ databases">
        <authorList>
            <person name="Sun Q."/>
            <person name="Mori K."/>
        </authorList>
    </citation>
    <scope>NUCLEOTIDE SEQUENCE [LARGE SCALE GENOMIC DNA]</scope>
    <source>
        <strain evidence="10 11">NCAIM B.02604</strain>
    </source>
</reference>
<dbReference type="Pfam" id="PF00883">
    <property type="entry name" value="Peptidase_M17"/>
    <property type="match status" value="1"/>
</dbReference>
<dbReference type="InterPro" id="IPR043472">
    <property type="entry name" value="Macro_dom-like"/>
</dbReference>
<dbReference type="CDD" id="cd00433">
    <property type="entry name" value="Peptidase_M17"/>
    <property type="match status" value="1"/>
</dbReference>
<comment type="catalytic activity">
    <reaction evidence="1 8">
        <text>Release of an N-terminal amino acid, Xaa-|-Yaa-, in which Xaa is preferably Leu, but may be other amino acids including Pro although not Arg or Lys, and Yaa may be Pro. Amino acid amides and methyl esters are also readily hydrolyzed, but rates on arylamides are exceedingly low.</text>
        <dbReference type="EC" id="3.4.11.1"/>
    </reaction>
</comment>
<dbReference type="Proteomes" id="UP001589862">
    <property type="component" value="Unassembled WGS sequence"/>
</dbReference>
<accession>A0ABV6P8Z6</accession>
<feature type="binding site" evidence="8">
    <location>
        <position position="270"/>
    </location>
    <ligand>
        <name>Mn(2+)</name>
        <dbReference type="ChEBI" id="CHEBI:29035"/>
        <label>2</label>
    </ligand>
</feature>
<comment type="cofactor">
    <cofactor evidence="8">
        <name>Mn(2+)</name>
        <dbReference type="ChEBI" id="CHEBI:29035"/>
    </cofactor>
    <text evidence="8">Binds 2 manganese ions per subunit.</text>
</comment>
<dbReference type="InterPro" id="IPR023042">
    <property type="entry name" value="Peptidase_M17_leu_NH2_pept"/>
</dbReference>